<protein>
    <submittedName>
        <fullName evidence="6">Agmatinase</fullName>
    </submittedName>
</protein>
<dbReference type="InterPro" id="IPR006035">
    <property type="entry name" value="Ureohydrolase"/>
</dbReference>
<proteinExistence type="inferred from homology"/>
<keyword evidence="2" id="KW-0479">Metal-binding</keyword>
<dbReference type="Pfam" id="PF00491">
    <property type="entry name" value="Arginase"/>
    <property type="match status" value="1"/>
</dbReference>
<evidence type="ECO:0000313" key="6">
    <source>
        <dbReference type="EMBL" id="SER65913.1"/>
    </source>
</evidence>
<dbReference type="CDD" id="cd09990">
    <property type="entry name" value="Agmatinase-like"/>
    <property type="match status" value="1"/>
</dbReference>
<dbReference type="PROSITE" id="PS01053">
    <property type="entry name" value="ARGINASE_1"/>
    <property type="match status" value="1"/>
</dbReference>
<dbReference type="NCBIfam" id="TIGR01230">
    <property type="entry name" value="agmatinase"/>
    <property type="match status" value="1"/>
</dbReference>
<dbReference type="PROSITE" id="PS51409">
    <property type="entry name" value="ARGINASE_2"/>
    <property type="match status" value="1"/>
</dbReference>
<dbReference type="OrthoDB" id="9788689at2"/>
<dbReference type="EMBL" id="FOHB01000001">
    <property type="protein sequence ID" value="SER65913.1"/>
    <property type="molecule type" value="Genomic_DNA"/>
</dbReference>
<dbReference type="GO" id="GO:0046872">
    <property type="term" value="F:metal ion binding"/>
    <property type="evidence" value="ECO:0007669"/>
    <property type="project" value="UniProtKB-KW"/>
</dbReference>
<gene>
    <name evidence="6" type="ORF">SAMN05216199_0808</name>
</gene>
<dbReference type="InterPro" id="IPR005925">
    <property type="entry name" value="Agmatinase-rel"/>
</dbReference>
<evidence type="ECO:0000256" key="3">
    <source>
        <dbReference type="ARBA" id="ARBA00022801"/>
    </source>
</evidence>
<evidence type="ECO:0000256" key="2">
    <source>
        <dbReference type="ARBA" id="ARBA00022723"/>
    </source>
</evidence>
<keyword evidence="7" id="KW-1185">Reference proteome</keyword>
<organism evidence="6 7">
    <name type="scientific">Pedococcus cremeus</name>
    <dbReference type="NCBI Taxonomy" id="587636"/>
    <lineage>
        <taxon>Bacteria</taxon>
        <taxon>Bacillati</taxon>
        <taxon>Actinomycetota</taxon>
        <taxon>Actinomycetes</taxon>
        <taxon>Micrococcales</taxon>
        <taxon>Intrasporangiaceae</taxon>
        <taxon>Pedococcus</taxon>
    </lineage>
</organism>
<dbReference type="InterPro" id="IPR020855">
    <property type="entry name" value="Ureohydrolase_Mn_BS"/>
</dbReference>
<feature type="compositionally biased region" description="Basic and acidic residues" evidence="5">
    <location>
        <begin position="378"/>
        <end position="399"/>
    </location>
</feature>
<dbReference type="Gene3D" id="3.40.800.10">
    <property type="entry name" value="Ureohydrolase domain"/>
    <property type="match status" value="1"/>
</dbReference>
<dbReference type="Proteomes" id="UP000199019">
    <property type="component" value="Unassembled WGS sequence"/>
</dbReference>
<evidence type="ECO:0000256" key="1">
    <source>
        <dbReference type="ARBA" id="ARBA00009227"/>
    </source>
</evidence>
<dbReference type="RefSeq" id="WP_091755532.1">
    <property type="nucleotide sequence ID" value="NZ_FOHB01000001.1"/>
</dbReference>
<keyword evidence="3 4" id="KW-0378">Hydrolase</keyword>
<sequence length="399" mass="42838">MTRYGAQFGPDITFLGVPPCDLDEPESYAGADVVVLGAPFDGGTSHRPGTRFGPQAIRMTDYLPHDGSRPSLALRTDGLVDLRVVDAGDVEMYSGDIEVALPALEAAVEKVARAGAIPVVLGGDHSIAFPDAKGVANVLGHGRVSMIHFDAHADTGDIEFGSLWGHGQPMRRLIESGALRGDRFLQVGLRGYWPPPETLDWMAGQRMRSFEMTEIVHRGLQDCLTEAFAIATDECDGVFLSVDIDVCDPGHAPGTGTPEPGGLSARELLDSVRRICLELPVVGIDVVEVSPPYDHADITAALANRVVLEALSAIARKRRDEREGTRWDPAQPLLAGRVPEPTQPFGSTPHAHGHHHSTALSHDDNETWPAKGAPAAYAHDDTAHDETTDETPEKNEESS</sequence>
<dbReference type="InterPro" id="IPR023696">
    <property type="entry name" value="Ureohydrolase_dom_sf"/>
</dbReference>
<dbReference type="STRING" id="587636.SAMN05216199_0808"/>
<dbReference type="GO" id="GO:0008783">
    <property type="term" value="F:agmatinase activity"/>
    <property type="evidence" value="ECO:0007669"/>
    <property type="project" value="TreeGrafter"/>
</dbReference>
<dbReference type="PANTHER" id="PTHR11358">
    <property type="entry name" value="ARGINASE/AGMATINASE"/>
    <property type="match status" value="1"/>
</dbReference>
<evidence type="ECO:0000256" key="5">
    <source>
        <dbReference type="SAM" id="MobiDB-lite"/>
    </source>
</evidence>
<evidence type="ECO:0000256" key="4">
    <source>
        <dbReference type="RuleBase" id="RU003684"/>
    </source>
</evidence>
<accession>A0A1H9R1R4</accession>
<evidence type="ECO:0000313" key="7">
    <source>
        <dbReference type="Proteomes" id="UP000199019"/>
    </source>
</evidence>
<dbReference type="PRINTS" id="PR00116">
    <property type="entry name" value="ARGINASE"/>
</dbReference>
<feature type="region of interest" description="Disordered" evidence="5">
    <location>
        <begin position="318"/>
        <end position="399"/>
    </location>
</feature>
<dbReference type="AlphaFoldDB" id="A0A1H9R1R4"/>
<dbReference type="GO" id="GO:0033389">
    <property type="term" value="P:putrescine biosynthetic process from arginine, via agmatine"/>
    <property type="evidence" value="ECO:0007669"/>
    <property type="project" value="TreeGrafter"/>
</dbReference>
<dbReference type="SUPFAM" id="SSF52768">
    <property type="entry name" value="Arginase/deacetylase"/>
    <property type="match status" value="1"/>
</dbReference>
<reference evidence="7" key="1">
    <citation type="submission" date="2016-10" db="EMBL/GenBank/DDBJ databases">
        <authorList>
            <person name="Varghese N."/>
            <person name="Submissions S."/>
        </authorList>
    </citation>
    <scope>NUCLEOTIDE SEQUENCE [LARGE SCALE GENOMIC DNA]</scope>
    <source>
        <strain evidence="7">CGMCC 1.6963</strain>
    </source>
</reference>
<name>A0A1H9R1R4_9MICO</name>
<comment type="similarity">
    <text evidence="1">Belongs to the arginase family. Agmatinase subfamily.</text>
</comment>
<dbReference type="PANTHER" id="PTHR11358:SF26">
    <property type="entry name" value="GUANIDINO ACID HYDROLASE, MITOCHONDRIAL"/>
    <property type="match status" value="1"/>
</dbReference>